<dbReference type="PANTHER" id="PTHR30290:SF65">
    <property type="entry name" value="MONOACYL PHOSPHATIDYLINOSITOL TETRAMANNOSIDE-BINDING PROTEIN LPQW-RELATED"/>
    <property type="match status" value="1"/>
</dbReference>
<keyword evidence="4" id="KW-1185">Reference proteome</keyword>
<dbReference type="Proteomes" id="UP001336020">
    <property type="component" value="Unassembled WGS sequence"/>
</dbReference>
<evidence type="ECO:0000313" key="4">
    <source>
        <dbReference type="Proteomes" id="UP001336020"/>
    </source>
</evidence>
<protein>
    <submittedName>
        <fullName evidence="3">ABC transporter substrate-binding protein</fullName>
    </submittedName>
</protein>
<dbReference type="Gene3D" id="3.40.190.10">
    <property type="entry name" value="Periplasmic binding protein-like II"/>
    <property type="match status" value="1"/>
</dbReference>
<dbReference type="PIRSF" id="PIRSF002741">
    <property type="entry name" value="MppA"/>
    <property type="match status" value="1"/>
</dbReference>
<dbReference type="CDD" id="cd08503">
    <property type="entry name" value="PBP2_NikA_DppA_OppA_like_17"/>
    <property type="match status" value="1"/>
</dbReference>
<organism evidence="3 4">
    <name type="scientific">Rhodococcus artemisiae</name>
    <dbReference type="NCBI Taxonomy" id="714159"/>
    <lineage>
        <taxon>Bacteria</taxon>
        <taxon>Bacillati</taxon>
        <taxon>Actinomycetota</taxon>
        <taxon>Actinomycetes</taxon>
        <taxon>Mycobacteriales</taxon>
        <taxon>Nocardiaceae</taxon>
        <taxon>Rhodococcus</taxon>
    </lineage>
</organism>
<dbReference type="Pfam" id="PF00496">
    <property type="entry name" value="SBP_bac_5"/>
    <property type="match status" value="1"/>
</dbReference>
<keyword evidence="1" id="KW-0732">Signal</keyword>
<dbReference type="RefSeq" id="WP_330137096.1">
    <property type="nucleotide sequence ID" value="NZ_JAUTXY010000025.1"/>
</dbReference>
<dbReference type="Gene3D" id="3.90.76.10">
    <property type="entry name" value="Dipeptide-binding Protein, Domain 1"/>
    <property type="match status" value="1"/>
</dbReference>
<feature type="domain" description="Solute-binding protein family 5" evidence="2">
    <location>
        <begin position="98"/>
        <end position="420"/>
    </location>
</feature>
<feature type="chain" id="PRO_5047220716" evidence="1">
    <location>
        <begin position="28"/>
        <end position="521"/>
    </location>
</feature>
<name>A0ABU7LKA3_9NOCA</name>
<sequence>MRYRNHLSRSTPLRAATALAASVAVLAGCSTSDQQNSAGDPNNARHDVSASDVFRYVTPGSSAVSTNDPHGLLPAESDVVRMALTYDPLTVPGADGQTQPRLAESWEPDETLTEWTITLRDDALFSDGSTVTAADALFSLRRMGEKSAENSGRVERFDLDASEATSDTTLLLRTKEPYAEVGQALEGSTFVVPEGSTDFTELVPGSGPFRPVFVGGQVEVFERNTEWWGPVPPMATIEMRAIPDPQARADAVTSGQADLAAGVPASAVVTLDESSGIEVVRHAGATLYPLVMRTDTTPFDDNRVREAVRNALDREQLLDVAFLGQGQLGNDVISPQDPAAPDLPQRTRDLDRARELMAEAGLADGVDVTLNSTTAYPGMDSAATLIAQQLADIGIRVNVELSPPDTYFQDVYAQRPFYISYLGGIPFLDITQVALRPDSPTNETAWSNPAWSAKLAETVAEPDDATRDRGIGELMTTLRDEGGYAIWAASDRLDLAAPGVTGVPEGIGFASAFIDQVDLQG</sequence>
<dbReference type="SUPFAM" id="SSF53850">
    <property type="entry name" value="Periplasmic binding protein-like II"/>
    <property type="match status" value="1"/>
</dbReference>
<dbReference type="PROSITE" id="PS51257">
    <property type="entry name" value="PROKAR_LIPOPROTEIN"/>
    <property type="match status" value="1"/>
</dbReference>
<dbReference type="InterPro" id="IPR039424">
    <property type="entry name" value="SBP_5"/>
</dbReference>
<dbReference type="PANTHER" id="PTHR30290">
    <property type="entry name" value="PERIPLASMIC BINDING COMPONENT OF ABC TRANSPORTER"/>
    <property type="match status" value="1"/>
</dbReference>
<dbReference type="InterPro" id="IPR030678">
    <property type="entry name" value="Peptide/Ni-bd"/>
</dbReference>
<dbReference type="EMBL" id="JAUTXY010000025">
    <property type="protein sequence ID" value="MEE2061965.1"/>
    <property type="molecule type" value="Genomic_DNA"/>
</dbReference>
<proteinExistence type="predicted"/>
<reference evidence="3 4" key="1">
    <citation type="submission" date="2023-07" db="EMBL/GenBank/DDBJ databases">
        <authorList>
            <person name="Girao M."/>
            <person name="Carvalho M.F."/>
        </authorList>
    </citation>
    <scope>NUCLEOTIDE SEQUENCE [LARGE SCALE GENOMIC DNA]</scope>
    <source>
        <strain evidence="3 4">YIM65754</strain>
    </source>
</reference>
<dbReference type="Gene3D" id="3.10.105.10">
    <property type="entry name" value="Dipeptide-binding Protein, Domain 3"/>
    <property type="match status" value="1"/>
</dbReference>
<comment type="caution">
    <text evidence="3">The sequence shown here is derived from an EMBL/GenBank/DDBJ whole genome shotgun (WGS) entry which is preliminary data.</text>
</comment>
<accession>A0ABU7LKA3</accession>
<feature type="signal peptide" evidence="1">
    <location>
        <begin position="1"/>
        <end position="27"/>
    </location>
</feature>
<evidence type="ECO:0000256" key="1">
    <source>
        <dbReference type="SAM" id="SignalP"/>
    </source>
</evidence>
<evidence type="ECO:0000259" key="2">
    <source>
        <dbReference type="Pfam" id="PF00496"/>
    </source>
</evidence>
<gene>
    <name evidence="3" type="ORF">Q7514_31010</name>
</gene>
<evidence type="ECO:0000313" key="3">
    <source>
        <dbReference type="EMBL" id="MEE2061965.1"/>
    </source>
</evidence>
<dbReference type="InterPro" id="IPR000914">
    <property type="entry name" value="SBP_5_dom"/>
</dbReference>